<dbReference type="Pfam" id="PF01370">
    <property type="entry name" value="Epimerase"/>
    <property type="match status" value="1"/>
</dbReference>
<feature type="domain" description="NAD-dependent epimerase/dehydratase" evidence="2">
    <location>
        <begin position="3"/>
        <end position="221"/>
    </location>
</feature>
<protein>
    <recommendedName>
        <fullName evidence="6">TIGR01777 family protein</fullName>
    </recommendedName>
</protein>
<reference evidence="4 5" key="1">
    <citation type="submission" date="2018-10" db="EMBL/GenBank/DDBJ databases">
        <title>Genomic Encyclopedia of Archaeal and Bacterial Type Strains, Phase II (KMG-II): from individual species to whole genera.</title>
        <authorList>
            <person name="Goeker M."/>
        </authorList>
    </citation>
    <scope>NUCLEOTIDE SEQUENCE [LARGE SCALE GENOMIC DNA]</scope>
    <source>
        <strain evidence="4 5">DSM 25230</strain>
    </source>
</reference>
<dbReference type="SUPFAM" id="SSF51735">
    <property type="entry name" value="NAD(P)-binding Rossmann-fold domains"/>
    <property type="match status" value="1"/>
</dbReference>
<gene>
    <name evidence="4" type="ORF">CLV91_2466</name>
</gene>
<dbReference type="NCBIfam" id="TIGR01777">
    <property type="entry name" value="yfcH"/>
    <property type="match status" value="1"/>
</dbReference>
<evidence type="ECO:0000313" key="4">
    <source>
        <dbReference type="EMBL" id="RKR12340.1"/>
    </source>
</evidence>
<dbReference type="Pfam" id="PF08338">
    <property type="entry name" value="DUF1731"/>
    <property type="match status" value="1"/>
</dbReference>
<accession>A0A495E600</accession>
<evidence type="ECO:0000313" key="5">
    <source>
        <dbReference type="Proteomes" id="UP000269412"/>
    </source>
</evidence>
<keyword evidence="5" id="KW-1185">Reference proteome</keyword>
<feature type="domain" description="DUF1731" evidence="3">
    <location>
        <begin position="254"/>
        <end position="300"/>
    </location>
</feature>
<dbReference type="InterPro" id="IPR010099">
    <property type="entry name" value="SDR39U1"/>
</dbReference>
<dbReference type="Proteomes" id="UP000269412">
    <property type="component" value="Unassembled WGS sequence"/>
</dbReference>
<dbReference type="InterPro" id="IPR013549">
    <property type="entry name" value="DUF1731"/>
</dbReference>
<evidence type="ECO:0000259" key="2">
    <source>
        <dbReference type="Pfam" id="PF01370"/>
    </source>
</evidence>
<name>A0A495E600_9FLAO</name>
<dbReference type="PANTHER" id="PTHR11092">
    <property type="entry name" value="SUGAR NUCLEOTIDE EPIMERASE RELATED"/>
    <property type="match status" value="1"/>
</dbReference>
<dbReference type="RefSeq" id="WP_121068315.1">
    <property type="nucleotide sequence ID" value="NZ_RBIQ01000009.1"/>
</dbReference>
<sequence>MKVLITGATGLVGREIVKQCLTNSIAVNYLTTSKQKIVAKEGYNGFYWNPSHNEIDISCFNGVTVIINLAGSSIVKRWTSNNKKEILDSRINSLKTLHLGLSKVDTSLITSFVSASAIGIYPNSITNYYTEKEKAIDESFLGKVVDLWEKEVDTFKGYNFSVAKVRIGLVMAKNGGALPMLIKPVKYYVGSALGTGKQWQSWIHITDLARIFLFISNNKLEGVYNGVGPNPISNAKLVRKIASVLKKPVFFPNVPKFIMYLVLGKMAYLLFVSQRVSSKKIEKEGFVFKYSNVGLALEKITS</sequence>
<dbReference type="EMBL" id="RBIQ01000009">
    <property type="protein sequence ID" value="RKR12340.1"/>
    <property type="molecule type" value="Genomic_DNA"/>
</dbReference>
<comment type="similarity">
    <text evidence="1">Belongs to the NAD(P)-dependent epimerase/dehydratase family. SDR39U1 subfamily.</text>
</comment>
<dbReference type="InterPro" id="IPR001509">
    <property type="entry name" value="Epimerase_deHydtase"/>
</dbReference>
<dbReference type="Gene3D" id="3.40.50.720">
    <property type="entry name" value="NAD(P)-binding Rossmann-like Domain"/>
    <property type="match status" value="1"/>
</dbReference>
<evidence type="ECO:0000259" key="3">
    <source>
        <dbReference type="Pfam" id="PF08338"/>
    </source>
</evidence>
<evidence type="ECO:0000256" key="1">
    <source>
        <dbReference type="ARBA" id="ARBA00009353"/>
    </source>
</evidence>
<organism evidence="4 5">
    <name type="scientific">Maribacter vaceletii</name>
    <dbReference type="NCBI Taxonomy" id="1206816"/>
    <lineage>
        <taxon>Bacteria</taxon>
        <taxon>Pseudomonadati</taxon>
        <taxon>Bacteroidota</taxon>
        <taxon>Flavobacteriia</taxon>
        <taxon>Flavobacteriales</taxon>
        <taxon>Flavobacteriaceae</taxon>
        <taxon>Maribacter</taxon>
    </lineage>
</organism>
<dbReference type="AlphaFoldDB" id="A0A495E600"/>
<evidence type="ECO:0008006" key="6">
    <source>
        <dbReference type="Google" id="ProtNLM"/>
    </source>
</evidence>
<dbReference type="InterPro" id="IPR036291">
    <property type="entry name" value="NAD(P)-bd_dom_sf"/>
</dbReference>
<dbReference type="PANTHER" id="PTHR11092:SF0">
    <property type="entry name" value="EPIMERASE FAMILY PROTEIN SDR39U1"/>
    <property type="match status" value="1"/>
</dbReference>
<comment type="caution">
    <text evidence="4">The sequence shown here is derived from an EMBL/GenBank/DDBJ whole genome shotgun (WGS) entry which is preliminary data.</text>
</comment>
<proteinExistence type="inferred from homology"/>
<dbReference type="OrthoDB" id="9801773at2"/>